<evidence type="ECO:0000256" key="1">
    <source>
        <dbReference type="SAM" id="MobiDB-lite"/>
    </source>
</evidence>
<feature type="compositionally biased region" description="Low complexity" evidence="1">
    <location>
        <begin position="94"/>
        <end position="104"/>
    </location>
</feature>
<proteinExistence type="predicted"/>
<dbReference type="EMBL" id="FN657321">
    <property type="protein sequence ID" value="CBY42603.1"/>
    <property type="molecule type" value="Genomic_DNA"/>
</dbReference>
<feature type="compositionally biased region" description="Basic and acidic residues" evidence="1">
    <location>
        <begin position="76"/>
        <end position="93"/>
    </location>
</feature>
<accession>E4Z4H5</accession>
<evidence type="ECO:0000313" key="2">
    <source>
        <dbReference type="EMBL" id="CBY42603.1"/>
    </source>
</evidence>
<name>E4Z4H5_OIKDI</name>
<gene>
    <name evidence="2" type="ORF">GSOID_T00026309001</name>
</gene>
<feature type="region of interest" description="Disordered" evidence="1">
    <location>
        <begin position="71"/>
        <end position="107"/>
    </location>
</feature>
<protein>
    <submittedName>
        <fullName evidence="2">Uncharacterized protein</fullName>
    </submittedName>
</protein>
<organism evidence="2">
    <name type="scientific">Oikopleura dioica</name>
    <name type="common">Tunicate</name>
    <dbReference type="NCBI Taxonomy" id="34765"/>
    <lineage>
        <taxon>Eukaryota</taxon>
        <taxon>Metazoa</taxon>
        <taxon>Chordata</taxon>
        <taxon>Tunicata</taxon>
        <taxon>Appendicularia</taxon>
        <taxon>Copelata</taxon>
        <taxon>Oikopleuridae</taxon>
        <taxon>Oikopleura</taxon>
    </lineage>
</organism>
<dbReference type="Proteomes" id="UP000011014">
    <property type="component" value="Unassembled WGS sequence"/>
</dbReference>
<dbReference type="AlphaFoldDB" id="E4Z4H5"/>
<sequence>MIFFKYVYEQNKAAFFFTLLLLGSFYLQYTEFAIIVPNYIQIFVENSENQELRFYPRPKINFEFVKIQETTTSSPKTEKDAERIEKETKKAENSEYNESENQSQMPANVEKTDWSLDLKTWTIVVSYKSKEMKFLNEEFLAFMKFHTSKVNFEFLFVEKEDENDSLSIEKILPEIMTDVVVFKSEADIILLPNLVAKKPNFEKGIICIKDDLTIKQKSKKVESDFVKFTFRDEILGPCGDKSLRQGPFMLSKTRFLDNTVTSKVTAPVIVRSKPLEFISVERILPQSVICYFSNETTADF</sequence>
<reference evidence="2" key="1">
    <citation type="journal article" date="2010" name="Science">
        <title>Plasticity of animal genome architecture unmasked by rapid evolution of a pelagic tunicate.</title>
        <authorList>
            <person name="Denoeud F."/>
            <person name="Henriet S."/>
            <person name="Mungpakdee S."/>
            <person name="Aury J.M."/>
            <person name="Da Silva C."/>
            <person name="Brinkmann H."/>
            <person name="Mikhaleva J."/>
            <person name="Olsen L.C."/>
            <person name="Jubin C."/>
            <person name="Canestro C."/>
            <person name="Bouquet J.M."/>
            <person name="Danks G."/>
            <person name="Poulain J."/>
            <person name="Campsteijn C."/>
            <person name="Adamski M."/>
            <person name="Cross I."/>
            <person name="Yadetie F."/>
            <person name="Muffato M."/>
            <person name="Louis A."/>
            <person name="Butcher S."/>
            <person name="Tsagkogeorga G."/>
            <person name="Konrad A."/>
            <person name="Singh S."/>
            <person name="Jensen M.F."/>
            <person name="Cong E.H."/>
            <person name="Eikeseth-Otteraa H."/>
            <person name="Noel B."/>
            <person name="Anthouard V."/>
            <person name="Porcel B.M."/>
            <person name="Kachouri-Lafond R."/>
            <person name="Nishino A."/>
            <person name="Ugolini M."/>
            <person name="Chourrout P."/>
            <person name="Nishida H."/>
            <person name="Aasland R."/>
            <person name="Huzurbazar S."/>
            <person name="Westhof E."/>
            <person name="Delsuc F."/>
            <person name="Lehrach H."/>
            <person name="Reinhardt R."/>
            <person name="Weissenbach J."/>
            <person name="Roy S.W."/>
            <person name="Artiguenave F."/>
            <person name="Postlethwait J.H."/>
            <person name="Manak J.R."/>
            <person name="Thompson E.M."/>
            <person name="Jaillon O."/>
            <person name="Du Pasquier L."/>
            <person name="Boudinot P."/>
            <person name="Liberles D.A."/>
            <person name="Volff J.N."/>
            <person name="Philippe H."/>
            <person name="Lenhard B."/>
            <person name="Roest Crollius H."/>
            <person name="Wincker P."/>
            <person name="Chourrout D."/>
        </authorList>
    </citation>
    <scope>NUCLEOTIDE SEQUENCE [LARGE SCALE GENOMIC DNA]</scope>
</reference>